<keyword evidence="2" id="KW-1185">Reference proteome</keyword>
<proteinExistence type="predicted"/>
<dbReference type="WBParaSite" id="nRc.2.0.1.t18556-RA">
    <property type="protein sequence ID" value="nRc.2.0.1.t18556-RA"/>
    <property type="gene ID" value="nRc.2.0.1.g18556"/>
</dbReference>
<evidence type="ECO:0000313" key="2">
    <source>
        <dbReference type="Proteomes" id="UP000887565"/>
    </source>
</evidence>
<accession>A0A915IYQ2</accession>
<evidence type="ECO:0000313" key="3">
    <source>
        <dbReference type="WBParaSite" id="nRc.2.0.1.t18556-RA"/>
    </source>
</evidence>
<reference evidence="3" key="1">
    <citation type="submission" date="2022-11" db="UniProtKB">
        <authorList>
            <consortium name="WormBaseParasite"/>
        </authorList>
    </citation>
    <scope>IDENTIFICATION</scope>
</reference>
<feature type="coiled-coil region" evidence="1">
    <location>
        <begin position="433"/>
        <end position="619"/>
    </location>
</feature>
<sequence length="628" mass="71807">MSDQTLVAAAVVTEDAASLGCKQGTSASRGLLVKDGTIIVGCEDSCLDPSTSSLAAEAGLMGGGRTGRGADGNPAPKSRHCNVLDRAQYGVVKKEMKERKKVDSLNKVVDELVAGVGELTGRPSSPLAFNGSKSELLRCVVDDVRRLVDDYRRRKDLLDKQICQLKTQVEQNEENVELKKRQDSDLSKLNIQVQETKNEMTNIFRSINQSLSLINSRLNTDYRVDENEESTAPLRNILDKLLNDVASTVTQHKKSAETLNDLKRKLDENSRNIEQSKQMHDFMVQESKKLLTIGSDRRAEAEKIDPSNFDAVRKFVEETFRLLLETLKKRSQELTDITEARKQAEHEDQVRKVDIEREIAVKQAKIESTRDALNKLHVQNEFLRQQLIKEQNPVADEEEAEMIKSIKDHKKRTPRLIVHRFLPLNCSLHGNIIKALQEEIDKNQNAALQAQLEKSRAQNEETKRHLAELTNEINESEEKLARKRQELKEINEKAEKDREANKQSITEMEKKILEADQEIGVLERQLSEMDSKSDEIKTLKQEVEKLCKTEKDLTSKLQKVDSQLKAVENERHQLTEDLNKEIEECNNLRIQLRNEDVRRETLEEKLQDIKEKIADTDRRVLSLFLLQQ</sequence>
<name>A0A915IYQ2_ROMCU</name>
<feature type="coiled-coil region" evidence="1">
    <location>
        <begin position="141"/>
        <end position="199"/>
    </location>
</feature>
<keyword evidence="1" id="KW-0175">Coiled coil</keyword>
<dbReference type="AlphaFoldDB" id="A0A915IYQ2"/>
<feature type="coiled-coil region" evidence="1">
    <location>
        <begin position="327"/>
        <end position="386"/>
    </location>
</feature>
<organism evidence="2 3">
    <name type="scientific">Romanomermis culicivorax</name>
    <name type="common">Nematode worm</name>
    <dbReference type="NCBI Taxonomy" id="13658"/>
    <lineage>
        <taxon>Eukaryota</taxon>
        <taxon>Metazoa</taxon>
        <taxon>Ecdysozoa</taxon>
        <taxon>Nematoda</taxon>
        <taxon>Enoplea</taxon>
        <taxon>Dorylaimia</taxon>
        <taxon>Mermithida</taxon>
        <taxon>Mermithoidea</taxon>
        <taxon>Mermithidae</taxon>
        <taxon>Romanomermis</taxon>
    </lineage>
</organism>
<protein>
    <submittedName>
        <fullName evidence="3">Uncharacterized protein</fullName>
    </submittedName>
</protein>
<dbReference type="OMA" id="IVYITRA"/>
<feature type="coiled-coil region" evidence="1">
    <location>
        <begin position="252"/>
        <end position="279"/>
    </location>
</feature>
<evidence type="ECO:0000256" key="1">
    <source>
        <dbReference type="SAM" id="Coils"/>
    </source>
</evidence>
<dbReference type="Proteomes" id="UP000887565">
    <property type="component" value="Unplaced"/>
</dbReference>